<feature type="region of interest" description="Disordered" evidence="7">
    <location>
        <begin position="68"/>
        <end position="264"/>
    </location>
</feature>
<protein>
    <recommendedName>
        <fullName evidence="12">LEM-like domain-containing protein</fullName>
    </recommendedName>
</protein>
<feature type="transmembrane region" description="Helical" evidence="8">
    <location>
        <begin position="328"/>
        <end position="346"/>
    </location>
</feature>
<dbReference type="OrthoDB" id="2503928at2759"/>
<accession>A0A022VZQ3</accession>
<keyword evidence="4 8" id="KW-1133">Transmembrane helix</keyword>
<keyword evidence="6" id="KW-0539">Nucleus</keyword>
<dbReference type="EMBL" id="KK207866">
    <property type="protein sequence ID" value="EZF51454.1"/>
    <property type="molecule type" value="Genomic_DNA"/>
</dbReference>
<feature type="compositionally biased region" description="Polar residues" evidence="7">
    <location>
        <begin position="208"/>
        <end position="224"/>
    </location>
</feature>
<gene>
    <name evidence="11" type="ORF">H103_05314</name>
</gene>
<dbReference type="PANTHER" id="PTHR47808:SF2">
    <property type="entry name" value="LEM DOMAIN-CONTAINING PROTEIN 2"/>
    <property type="match status" value="1"/>
</dbReference>
<name>A0A022VZQ3_TRIRU</name>
<evidence type="ECO:0008006" key="12">
    <source>
        <dbReference type="Google" id="ProtNLM"/>
    </source>
</evidence>
<dbReference type="GO" id="GO:0005783">
    <property type="term" value="C:endoplasmic reticulum"/>
    <property type="evidence" value="ECO:0007669"/>
    <property type="project" value="TreeGrafter"/>
</dbReference>
<proteinExistence type="predicted"/>
<feature type="domain" description="Man1/Src1-like C-terminal" evidence="9">
    <location>
        <begin position="335"/>
        <end position="661"/>
    </location>
</feature>
<keyword evidence="2" id="KW-0597">Phosphoprotein</keyword>
<dbReference type="HOGENOM" id="CLU_010838_2_0_1"/>
<feature type="compositionally biased region" description="Basic residues" evidence="7">
    <location>
        <begin position="132"/>
        <end position="141"/>
    </location>
</feature>
<evidence type="ECO:0000313" key="11">
    <source>
        <dbReference type="EMBL" id="EZF51454.1"/>
    </source>
</evidence>
<evidence type="ECO:0000256" key="1">
    <source>
        <dbReference type="ARBA" id="ARBA00004540"/>
    </source>
</evidence>
<dbReference type="InterPro" id="IPR041885">
    <property type="entry name" value="MAN1_winged_helix_dom"/>
</dbReference>
<dbReference type="GO" id="GO:0005637">
    <property type="term" value="C:nuclear inner membrane"/>
    <property type="evidence" value="ECO:0007669"/>
    <property type="project" value="UniProtKB-SubCell"/>
</dbReference>
<feature type="region of interest" description="Disordered" evidence="7">
    <location>
        <begin position="678"/>
        <end position="714"/>
    </location>
</feature>
<dbReference type="InterPro" id="IPR044780">
    <property type="entry name" value="Heh2/Src1"/>
</dbReference>
<dbReference type="CDD" id="cd12935">
    <property type="entry name" value="LEM_like"/>
    <property type="match status" value="1"/>
</dbReference>
<dbReference type="GO" id="GO:0034399">
    <property type="term" value="C:nuclear periphery"/>
    <property type="evidence" value="ECO:0007669"/>
    <property type="project" value="TreeGrafter"/>
</dbReference>
<keyword evidence="3 8" id="KW-0812">Transmembrane</keyword>
<evidence type="ECO:0000256" key="7">
    <source>
        <dbReference type="SAM" id="MobiDB-lite"/>
    </source>
</evidence>
<feature type="transmembrane region" description="Helical" evidence="8">
    <location>
        <begin position="544"/>
        <end position="563"/>
    </location>
</feature>
<dbReference type="AlphaFoldDB" id="A0A022VZQ3"/>
<evidence type="ECO:0000256" key="4">
    <source>
        <dbReference type="ARBA" id="ARBA00022989"/>
    </source>
</evidence>
<dbReference type="Gene3D" id="1.10.720.30">
    <property type="entry name" value="SAP domain"/>
    <property type="match status" value="1"/>
</dbReference>
<dbReference type="Gene3D" id="1.10.10.1180">
    <property type="entry name" value="MAN1, winged-helix domain"/>
    <property type="match status" value="1"/>
</dbReference>
<reference evidence="11" key="1">
    <citation type="submission" date="2014-02" db="EMBL/GenBank/DDBJ databases">
        <title>The Genome Sequence of Trichophyton rubrum (morphotype fischeri) CBS 288.86.</title>
        <authorList>
            <consortium name="The Broad Institute Genomics Platform"/>
            <person name="Cuomo C.A."/>
            <person name="White T.C."/>
            <person name="Graser Y."/>
            <person name="Martinez-Rossi N."/>
            <person name="Heitman J."/>
            <person name="Young S.K."/>
            <person name="Zeng Q."/>
            <person name="Gargeya S."/>
            <person name="Abouelleil A."/>
            <person name="Alvarado L."/>
            <person name="Chapman S.B."/>
            <person name="Gainer-Dewar J."/>
            <person name="Goldberg J."/>
            <person name="Griggs A."/>
            <person name="Gujja S."/>
            <person name="Hansen M."/>
            <person name="Howarth C."/>
            <person name="Imamovic A."/>
            <person name="Larimer J."/>
            <person name="Martinez D."/>
            <person name="Murphy C."/>
            <person name="Pearson M.D."/>
            <person name="Persinoti G."/>
            <person name="Poon T."/>
            <person name="Priest M."/>
            <person name="Roberts A.D."/>
            <person name="Saif S."/>
            <person name="Shea T.D."/>
            <person name="Sykes S.N."/>
            <person name="Wortman J."/>
            <person name="Nusbaum C."/>
            <person name="Birren B."/>
        </authorList>
    </citation>
    <scope>NUCLEOTIDE SEQUENCE [LARGE SCALE GENOMIC DNA]</scope>
    <source>
        <strain evidence="11">CBS 288.86</strain>
    </source>
</reference>
<evidence type="ECO:0000259" key="9">
    <source>
        <dbReference type="Pfam" id="PF09402"/>
    </source>
</evidence>
<dbReference type="InterPro" id="IPR018996">
    <property type="entry name" value="Man1/Src1-like_C"/>
</dbReference>
<feature type="domain" description="HeH/LEM" evidence="10">
    <location>
        <begin position="20"/>
        <end position="54"/>
    </location>
</feature>
<organism evidence="11">
    <name type="scientific">Trichophyton rubrum CBS 288.86</name>
    <dbReference type="NCBI Taxonomy" id="1215330"/>
    <lineage>
        <taxon>Eukaryota</taxon>
        <taxon>Fungi</taxon>
        <taxon>Dikarya</taxon>
        <taxon>Ascomycota</taxon>
        <taxon>Pezizomycotina</taxon>
        <taxon>Eurotiomycetes</taxon>
        <taxon>Eurotiomycetidae</taxon>
        <taxon>Onygenales</taxon>
        <taxon>Arthrodermataceae</taxon>
        <taxon>Trichophyton</taxon>
    </lineage>
</organism>
<evidence type="ECO:0000259" key="10">
    <source>
        <dbReference type="Pfam" id="PF12949"/>
    </source>
</evidence>
<evidence type="ECO:0000256" key="2">
    <source>
        <dbReference type="ARBA" id="ARBA00022553"/>
    </source>
</evidence>
<dbReference type="PANTHER" id="PTHR47808">
    <property type="entry name" value="INNER NUCLEAR MEMBRANE PROTEIN HEH2-RELATED"/>
    <property type="match status" value="1"/>
</dbReference>
<dbReference type="InterPro" id="IPR025856">
    <property type="entry name" value="HeH/LEM_domain"/>
</dbReference>
<feature type="compositionally biased region" description="Basic and acidic residues" evidence="7">
    <location>
        <begin position="236"/>
        <end position="258"/>
    </location>
</feature>
<evidence type="ECO:0000256" key="6">
    <source>
        <dbReference type="ARBA" id="ARBA00023242"/>
    </source>
</evidence>
<dbReference type="GO" id="GO:0003682">
    <property type="term" value="F:chromatin binding"/>
    <property type="evidence" value="ECO:0007669"/>
    <property type="project" value="InterPro"/>
</dbReference>
<feature type="compositionally biased region" description="Basic and acidic residues" evidence="7">
    <location>
        <begin position="699"/>
        <end position="714"/>
    </location>
</feature>
<feature type="compositionally biased region" description="Low complexity" evidence="7">
    <location>
        <begin position="108"/>
        <end position="118"/>
    </location>
</feature>
<dbReference type="InterPro" id="IPR036361">
    <property type="entry name" value="SAP_dom_sf"/>
</dbReference>
<dbReference type="GO" id="GO:0071763">
    <property type="term" value="P:nuclear membrane organization"/>
    <property type="evidence" value="ECO:0007669"/>
    <property type="project" value="TreeGrafter"/>
</dbReference>
<evidence type="ECO:0000256" key="3">
    <source>
        <dbReference type="ARBA" id="ARBA00022692"/>
    </source>
</evidence>
<comment type="subcellular location">
    <subcellularLocation>
        <location evidence="1">Nucleus inner membrane</location>
    </subcellularLocation>
</comment>
<evidence type="ECO:0000256" key="5">
    <source>
        <dbReference type="ARBA" id="ARBA00023136"/>
    </source>
</evidence>
<sequence>MASNSDTNDELYYLQPGFDLNTLTVPRLRSILVNHDISYPASAKKSQLVAILENEVIPQAKKLLRERDRVRRTSRGITNMPYNGEPSGEPEEEVETVERRQRSRSRATRSSTRASTAESEYRATSPLSAAKRTTRGSSKHPRSSDTDMPENYDDTPLATPVRPSGKKSRKSEAYLTPHASHYDNFETPTGVKSEYTADTPFTDDNPFQGGSSPSNSPKFRSPNSEYRRQSGISRLSEVEERRKRRSEVRTPARMKQEEDIQVPTRSTFTSPISHIEGLPRFEESSDIEPGEEFTPDEQLALDQEQAYNGRRRSVLRDRSRNGQSSSGVFASWFVILTLLSGFGLWWRKEKIEIGYCGVGKTHWSLEDTNVPTWANIIEPQCETCPQHAFCYPNFEAGCEQGFVLKAHPLSLGGLIPLPPTCEADGEKARRVKVVADKAIDELRTQRAKFECGESDKETDEVVATPEITASELRDRVGSLRRKGKLSEEEFDSLWDASIGEITGREEVVVSTGPSSSADVRFASTSLAKLSFTCSIRRHLRLSLLAYRLPIFLIILCCLLAAYIRSRILAGRSDAARVPSLVGMTLDRLATQAALHARGEALEPWISVGQLRDDVLRDELRGSRREKLWKHVRAIVEGNANVRASVREGRGGDVSRVWEWIGGVSGVANERDSAVRRESSKVKFSLSPSSENVVPPPDPGLRRESKKWDEGRAIY</sequence>
<dbReference type="Pfam" id="PF12949">
    <property type="entry name" value="HeH"/>
    <property type="match status" value="1"/>
</dbReference>
<evidence type="ECO:0000256" key="8">
    <source>
        <dbReference type="SAM" id="Phobius"/>
    </source>
</evidence>
<keyword evidence="5 8" id="KW-0472">Membrane</keyword>
<dbReference type="Proteomes" id="UP000023758">
    <property type="component" value="Unassembled WGS sequence"/>
</dbReference>
<dbReference type="Pfam" id="PF09402">
    <property type="entry name" value="MSC"/>
    <property type="match status" value="1"/>
</dbReference>